<name>A0A6C0C3Q3_9ZZZZ</name>
<dbReference type="InterPro" id="IPR001091">
    <property type="entry name" value="RM_Methyltransferase"/>
</dbReference>
<proteinExistence type="inferred from homology"/>
<dbReference type="GO" id="GO:0008170">
    <property type="term" value="F:N-methyltransferase activity"/>
    <property type="evidence" value="ECO:0007669"/>
    <property type="project" value="InterPro"/>
</dbReference>
<dbReference type="GO" id="GO:0003677">
    <property type="term" value="F:DNA binding"/>
    <property type="evidence" value="ECO:0007669"/>
    <property type="project" value="InterPro"/>
</dbReference>
<keyword evidence="2" id="KW-0489">Methyltransferase</keyword>
<dbReference type="Gene3D" id="3.40.50.150">
    <property type="entry name" value="Vaccinia Virus protein VP39"/>
    <property type="match status" value="1"/>
</dbReference>
<sequence>MSDKIQIKNQEGIQFLEELENNSIDLILTDPPYIISKDSGMNEFEKKLKSIQESGENLKTLTDWEEYKKRNKLKDDKGRDNYLKYGNVSGKKFAYKSDFGEWDKTFTVEKLEEFISLYYKKLRRGGTLIVFFDIWKITILKKLMEKYKFKQIRFVEWIKTNPVPLNQRVNYLSNCREVALLCVKHGKPTFNSKYDKGIYNYPIPNGKTRNHPTQKNLKLFEELIKKHSNENDVVVDTFLGGGTTALAAKNTNRKFIGCEIDKKFYNLANNLFD</sequence>
<dbReference type="SUPFAM" id="SSF53335">
    <property type="entry name" value="S-adenosyl-L-methionine-dependent methyltransferases"/>
    <property type="match status" value="1"/>
</dbReference>
<dbReference type="InterPro" id="IPR002052">
    <property type="entry name" value="DNA_methylase_N6_adenine_CS"/>
</dbReference>
<protein>
    <recommendedName>
        <fullName evidence="4">DNA methylase N-4/N-6 domain-containing protein</fullName>
    </recommendedName>
</protein>
<evidence type="ECO:0000256" key="3">
    <source>
        <dbReference type="ARBA" id="ARBA00022679"/>
    </source>
</evidence>
<accession>A0A6C0C3Q3</accession>
<dbReference type="InterPro" id="IPR002941">
    <property type="entry name" value="DNA_methylase_N4/N6"/>
</dbReference>
<evidence type="ECO:0000256" key="1">
    <source>
        <dbReference type="ARBA" id="ARBA00006594"/>
    </source>
</evidence>
<dbReference type="EMBL" id="MN739316">
    <property type="protein sequence ID" value="QHS98389.1"/>
    <property type="molecule type" value="Genomic_DNA"/>
</dbReference>
<evidence type="ECO:0000313" key="5">
    <source>
        <dbReference type="EMBL" id="QHS98389.1"/>
    </source>
</evidence>
<dbReference type="Pfam" id="PF01555">
    <property type="entry name" value="N6_N4_Mtase"/>
    <property type="match status" value="1"/>
</dbReference>
<evidence type="ECO:0000256" key="2">
    <source>
        <dbReference type="ARBA" id="ARBA00022603"/>
    </source>
</evidence>
<organism evidence="5">
    <name type="scientific">viral metagenome</name>
    <dbReference type="NCBI Taxonomy" id="1070528"/>
    <lineage>
        <taxon>unclassified sequences</taxon>
        <taxon>metagenomes</taxon>
        <taxon>organismal metagenomes</taxon>
    </lineage>
</organism>
<dbReference type="InterPro" id="IPR029063">
    <property type="entry name" value="SAM-dependent_MTases_sf"/>
</dbReference>
<feature type="domain" description="DNA methylase N-4/N-6" evidence="4">
    <location>
        <begin position="24"/>
        <end position="269"/>
    </location>
</feature>
<dbReference type="GO" id="GO:0032259">
    <property type="term" value="P:methylation"/>
    <property type="evidence" value="ECO:0007669"/>
    <property type="project" value="UniProtKB-KW"/>
</dbReference>
<reference evidence="5" key="1">
    <citation type="journal article" date="2020" name="Nature">
        <title>Giant virus diversity and host interactions through global metagenomics.</title>
        <authorList>
            <person name="Schulz F."/>
            <person name="Roux S."/>
            <person name="Paez-Espino D."/>
            <person name="Jungbluth S."/>
            <person name="Walsh D.A."/>
            <person name="Denef V.J."/>
            <person name="McMahon K.D."/>
            <person name="Konstantinidis K.T."/>
            <person name="Eloe-Fadrosh E.A."/>
            <person name="Kyrpides N.C."/>
            <person name="Woyke T."/>
        </authorList>
    </citation>
    <scope>NUCLEOTIDE SEQUENCE</scope>
    <source>
        <strain evidence="5">GVMAG-M-3300020185-18</strain>
    </source>
</reference>
<evidence type="ECO:0000259" key="4">
    <source>
        <dbReference type="Pfam" id="PF01555"/>
    </source>
</evidence>
<keyword evidence="3" id="KW-0808">Transferase</keyword>
<comment type="similarity">
    <text evidence="1">Belongs to the N(4)/N(6)-methyltransferase family.</text>
</comment>
<dbReference type="PRINTS" id="PR00508">
    <property type="entry name" value="S21N4MTFRASE"/>
</dbReference>
<dbReference type="AlphaFoldDB" id="A0A6C0C3Q3"/>
<dbReference type="PROSITE" id="PS00092">
    <property type="entry name" value="N6_MTASE"/>
    <property type="match status" value="1"/>
</dbReference>